<comment type="caution">
    <text evidence="1">The sequence shown here is derived from an EMBL/GenBank/DDBJ whole genome shotgun (WGS) entry which is preliminary data.</text>
</comment>
<dbReference type="EMBL" id="BLXT01003952">
    <property type="protein sequence ID" value="GFO08196.1"/>
    <property type="molecule type" value="Genomic_DNA"/>
</dbReference>
<gene>
    <name evidence="1" type="ORF">PoB_003470100</name>
</gene>
<reference evidence="1 2" key="1">
    <citation type="journal article" date="2021" name="Elife">
        <title>Chloroplast acquisition without the gene transfer in kleptoplastic sea slugs, Plakobranchus ocellatus.</title>
        <authorList>
            <person name="Maeda T."/>
            <person name="Takahashi S."/>
            <person name="Yoshida T."/>
            <person name="Shimamura S."/>
            <person name="Takaki Y."/>
            <person name="Nagai Y."/>
            <person name="Toyoda A."/>
            <person name="Suzuki Y."/>
            <person name="Arimoto A."/>
            <person name="Ishii H."/>
            <person name="Satoh N."/>
            <person name="Nishiyama T."/>
            <person name="Hasebe M."/>
            <person name="Maruyama T."/>
            <person name="Minagawa J."/>
            <person name="Obokata J."/>
            <person name="Shigenobu S."/>
        </authorList>
    </citation>
    <scope>NUCLEOTIDE SEQUENCE [LARGE SCALE GENOMIC DNA]</scope>
</reference>
<dbReference type="Proteomes" id="UP000735302">
    <property type="component" value="Unassembled WGS sequence"/>
</dbReference>
<sequence length="83" mass="8952">MEAILWPNGATSRICGPMGEMTCNSVCELKVVNECLYFVIRRQRKGAVLPGVIIFTDCRALVQALGKSGSESMGGVVLLADYL</sequence>
<evidence type="ECO:0008006" key="3">
    <source>
        <dbReference type="Google" id="ProtNLM"/>
    </source>
</evidence>
<keyword evidence="2" id="KW-1185">Reference proteome</keyword>
<name>A0AAV4AIP5_9GAST</name>
<proteinExistence type="predicted"/>
<dbReference type="AlphaFoldDB" id="A0AAV4AIP5"/>
<organism evidence="1 2">
    <name type="scientific">Plakobranchus ocellatus</name>
    <dbReference type="NCBI Taxonomy" id="259542"/>
    <lineage>
        <taxon>Eukaryota</taxon>
        <taxon>Metazoa</taxon>
        <taxon>Spiralia</taxon>
        <taxon>Lophotrochozoa</taxon>
        <taxon>Mollusca</taxon>
        <taxon>Gastropoda</taxon>
        <taxon>Heterobranchia</taxon>
        <taxon>Euthyneura</taxon>
        <taxon>Panpulmonata</taxon>
        <taxon>Sacoglossa</taxon>
        <taxon>Placobranchoidea</taxon>
        <taxon>Plakobranchidae</taxon>
        <taxon>Plakobranchus</taxon>
    </lineage>
</organism>
<evidence type="ECO:0000313" key="2">
    <source>
        <dbReference type="Proteomes" id="UP000735302"/>
    </source>
</evidence>
<protein>
    <recommendedName>
        <fullName evidence="3">Reverse transcriptase RNase H-like domain-containing protein</fullName>
    </recommendedName>
</protein>
<accession>A0AAV4AIP5</accession>
<evidence type="ECO:0000313" key="1">
    <source>
        <dbReference type="EMBL" id="GFO08196.1"/>
    </source>
</evidence>